<keyword evidence="3" id="KW-1185">Reference proteome</keyword>
<dbReference type="RefSeq" id="WP_074733861.1">
    <property type="nucleotide sequence ID" value="NZ_FNNP01000001.1"/>
</dbReference>
<reference evidence="3" key="1">
    <citation type="submission" date="2016-10" db="EMBL/GenBank/DDBJ databases">
        <authorList>
            <person name="Varghese N."/>
            <person name="Submissions S."/>
        </authorList>
    </citation>
    <scope>NUCLEOTIDE SEQUENCE [LARGE SCALE GENOMIC DNA]</scope>
    <source>
        <strain evidence="3">DSM 27839</strain>
    </source>
</reference>
<proteinExistence type="predicted"/>
<keyword evidence="1" id="KW-0732">Signal</keyword>
<evidence type="ECO:0000313" key="2">
    <source>
        <dbReference type="EMBL" id="SDW23504.1"/>
    </source>
</evidence>
<dbReference type="EMBL" id="FNNP01000001">
    <property type="protein sequence ID" value="SDW23504.1"/>
    <property type="molecule type" value="Genomic_DNA"/>
</dbReference>
<evidence type="ECO:0008006" key="4">
    <source>
        <dbReference type="Google" id="ProtNLM"/>
    </source>
</evidence>
<evidence type="ECO:0000256" key="1">
    <source>
        <dbReference type="SAM" id="SignalP"/>
    </source>
</evidence>
<dbReference type="STRING" id="985054.SAMN05444358_101283"/>
<feature type="signal peptide" evidence="1">
    <location>
        <begin position="1"/>
        <end position="17"/>
    </location>
</feature>
<dbReference type="OrthoDB" id="7726473at2"/>
<evidence type="ECO:0000313" key="3">
    <source>
        <dbReference type="Proteomes" id="UP000183400"/>
    </source>
</evidence>
<dbReference type="Proteomes" id="UP000183400">
    <property type="component" value="Unassembled WGS sequence"/>
</dbReference>
<sequence>MFRPLLALVLLSTPALAQETKEESCGYQADVVRAIQQARLDRTKEADVAGTIASTNPSWPSNYNKAIPPLTSWIYEQKKRDLRKKDFGEITYQQCVDNWDQVQALRKDLNN</sequence>
<dbReference type="AlphaFoldDB" id="A0A1H2RXJ8"/>
<gene>
    <name evidence="2" type="ORF">SAMN05444358_101283</name>
</gene>
<protein>
    <recommendedName>
        <fullName evidence="4">HdeA/HdeB family protein</fullName>
    </recommendedName>
</protein>
<organism evidence="2 3">
    <name type="scientific">Ruegeria halocynthiae</name>
    <dbReference type="NCBI Taxonomy" id="985054"/>
    <lineage>
        <taxon>Bacteria</taxon>
        <taxon>Pseudomonadati</taxon>
        <taxon>Pseudomonadota</taxon>
        <taxon>Alphaproteobacteria</taxon>
        <taxon>Rhodobacterales</taxon>
        <taxon>Roseobacteraceae</taxon>
        <taxon>Ruegeria</taxon>
    </lineage>
</organism>
<name>A0A1H2RXJ8_9RHOB</name>
<accession>A0A1H2RXJ8</accession>
<feature type="chain" id="PRO_5010238165" description="HdeA/HdeB family protein" evidence="1">
    <location>
        <begin position="18"/>
        <end position="111"/>
    </location>
</feature>